<proteinExistence type="predicted"/>
<name>A0AC34Q5V0_9BILA</name>
<reference evidence="2" key="1">
    <citation type="submission" date="2022-11" db="UniProtKB">
        <authorList>
            <consortium name="WormBaseParasite"/>
        </authorList>
    </citation>
    <scope>IDENTIFICATION</scope>
</reference>
<sequence>MGRPKRKYEVGMAATYMSRTAALKKLQMTLKDFQRLCILKGIYPREPPVIKKANKGKMQNRIFYHVADIKFLANEPLIQHFRDTKKFFAKLTNAQDKKEDGRLEKLLTEQRPVATEYLNRIVVERFPTFAQALRDLDDGLNLLSAFALLPAGSITRSDILDDCKRLTTEFYQYVIHAQCLTKAFVSIKGTYFQAQIMGEKITWIVGHHHNPGTLQNVDLRTMGTFVDFYITALKFINFRLYTKLGLHYPPKLAKSKAILSSNDEEETVYCLAHELEGTIDTLPTDVFCEGDDDGSNTADKLKQLEMVRHLFNGKRFFINRECPKDILTLVIRNCGGVVSWEGCPNAKFNEDYEGINYHIIDRPIVNFKMNRIYVQPQWIFDSFNFRKLLPTNKYAPGATLPPHLSPFILESDADYIPPERLDMLRELGHEPPKAPKTKVMPVQTAAMKIKKKPNKVVVKEGAVYNQKKQELIDAVQFMNSRKKLQEMMIPKKHKTLYKKMQFTIKSKAKEKRALENKRKEMETKK</sequence>
<evidence type="ECO:0000313" key="2">
    <source>
        <dbReference type="WBParaSite" id="JU765_v2.g13241.t1"/>
    </source>
</evidence>
<evidence type="ECO:0000313" key="1">
    <source>
        <dbReference type="Proteomes" id="UP000887576"/>
    </source>
</evidence>
<accession>A0AC34Q5V0</accession>
<protein>
    <submittedName>
        <fullName evidence="2">Pescadillo homolog</fullName>
    </submittedName>
</protein>
<dbReference type="WBParaSite" id="JU765_v2.g13241.t1">
    <property type="protein sequence ID" value="JU765_v2.g13241.t1"/>
    <property type="gene ID" value="JU765_v2.g13241"/>
</dbReference>
<dbReference type="Proteomes" id="UP000887576">
    <property type="component" value="Unplaced"/>
</dbReference>
<organism evidence="1 2">
    <name type="scientific">Panagrolaimus sp. JU765</name>
    <dbReference type="NCBI Taxonomy" id="591449"/>
    <lineage>
        <taxon>Eukaryota</taxon>
        <taxon>Metazoa</taxon>
        <taxon>Ecdysozoa</taxon>
        <taxon>Nematoda</taxon>
        <taxon>Chromadorea</taxon>
        <taxon>Rhabditida</taxon>
        <taxon>Tylenchina</taxon>
        <taxon>Panagrolaimomorpha</taxon>
        <taxon>Panagrolaimoidea</taxon>
        <taxon>Panagrolaimidae</taxon>
        <taxon>Panagrolaimus</taxon>
    </lineage>
</organism>